<evidence type="ECO:0000313" key="6">
    <source>
        <dbReference type="EMBL" id="GCL44033.1"/>
    </source>
</evidence>
<evidence type="ECO:0000259" key="5">
    <source>
        <dbReference type="PROSITE" id="PS51935"/>
    </source>
</evidence>
<dbReference type="Proteomes" id="UP000299367">
    <property type="component" value="Unassembled WGS sequence"/>
</dbReference>
<name>A0A480AJT0_9CYAN</name>
<comment type="caution">
    <text evidence="6">The sequence shown here is derived from an EMBL/GenBank/DDBJ whole genome shotgun (WGS) entry which is preliminary data.</text>
</comment>
<dbReference type="PANTHER" id="PTHR47053">
    <property type="entry name" value="MUREIN DD-ENDOPEPTIDASE MEPH-RELATED"/>
    <property type="match status" value="1"/>
</dbReference>
<dbReference type="AlphaFoldDB" id="A0A480AJT0"/>
<proteinExistence type="inferred from homology"/>
<dbReference type="Gene3D" id="2.30.30.40">
    <property type="entry name" value="SH3 Domains"/>
    <property type="match status" value="1"/>
</dbReference>
<dbReference type="InterPro" id="IPR051202">
    <property type="entry name" value="Peptidase_C40"/>
</dbReference>
<sequence>MGYVQVKKLSAFNLYIAFPSLMKSKIIRYDINGKLHNVEKIILIQRTFIQKIIILPMSLNLNSQIPYSLTNEYQCTTNLNVYDSPECVRLATQAATGRHLQITSNHHHQAVEVCLCEDDYPGWLSREDLQFMQATQTLYQPQLIWAAEIQQRITDIIAFTQAAKEQDNYYLWGGTVAPNYDCSGFMQAAFKSVGVWLPRDAYQQEAFTQIVDMTELKLGDLIFFGTSKKATHVGLYLGDGYYIHSSGKDQGRNGIGIDQLSEQGDKVSQCYYQQLRGAGRVIKSYPGHG</sequence>
<evidence type="ECO:0000313" key="7">
    <source>
        <dbReference type="Proteomes" id="UP000299367"/>
    </source>
</evidence>
<gene>
    <name evidence="6" type="ORF">NIES80_37550</name>
</gene>
<keyword evidence="4" id="KW-0788">Thiol protease</keyword>
<dbReference type="SUPFAM" id="SSF82057">
    <property type="entry name" value="Prokaryotic SH3-related domain"/>
    <property type="match status" value="1"/>
</dbReference>
<dbReference type="Pfam" id="PF18348">
    <property type="entry name" value="SH3_16"/>
    <property type="match status" value="1"/>
</dbReference>
<dbReference type="GO" id="GO:0008234">
    <property type="term" value="F:cysteine-type peptidase activity"/>
    <property type="evidence" value="ECO:0007669"/>
    <property type="project" value="UniProtKB-KW"/>
</dbReference>
<dbReference type="PANTHER" id="PTHR47053:SF1">
    <property type="entry name" value="MUREIN DD-ENDOPEPTIDASE MEPH-RELATED"/>
    <property type="match status" value="1"/>
</dbReference>
<dbReference type="Pfam" id="PF00877">
    <property type="entry name" value="NLPC_P60"/>
    <property type="match status" value="1"/>
</dbReference>
<dbReference type="SUPFAM" id="SSF54001">
    <property type="entry name" value="Cysteine proteinases"/>
    <property type="match status" value="1"/>
</dbReference>
<keyword evidence="3" id="KW-0378">Hydrolase</keyword>
<dbReference type="PROSITE" id="PS51935">
    <property type="entry name" value="NLPC_P60"/>
    <property type="match status" value="1"/>
</dbReference>
<reference evidence="7" key="1">
    <citation type="submission" date="2019-02" db="EMBL/GenBank/DDBJ databases">
        <title>Draft genome sequence of Dolichospermum planctonicum NIES-80.</title>
        <authorList>
            <person name="Yamaguchi H."/>
            <person name="Suzuki S."/>
            <person name="Kawachi M."/>
        </authorList>
    </citation>
    <scope>NUCLEOTIDE SEQUENCE [LARGE SCALE GENOMIC DNA]</scope>
    <source>
        <strain evidence="7">NIES-80</strain>
    </source>
</reference>
<keyword evidence="2" id="KW-0645">Protease</keyword>
<organism evidence="6 7">
    <name type="scientific">Dolichospermum planctonicum</name>
    <dbReference type="NCBI Taxonomy" id="136072"/>
    <lineage>
        <taxon>Bacteria</taxon>
        <taxon>Bacillati</taxon>
        <taxon>Cyanobacteriota</taxon>
        <taxon>Cyanophyceae</taxon>
        <taxon>Nostocales</taxon>
        <taxon>Aphanizomenonaceae</taxon>
        <taxon>Dolichospermum</taxon>
    </lineage>
</organism>
<dbReference type="InterPro" id="IPR000064">
    <property type="entry name" value="NLP_P60_dom"/>
</dbReference>
<dbReference type="InterPro" id="IPR038765">
    <property type="entry name" value="Papain-like_cys_pep_sf"/>
</dbReference>
<evidence type="ECO:0000256" key="1">
    <source>
        <dbReference type="ARBA" id="ARBA00007074"/>
    </source>
</evidence>
<evidence type="ECO:0000256" key="2">
    <source>
        <dbReference type="ARBA" id="ARBA00022670"/>
    </source>
</evidence>
<evidence type="ECO:0000256" key="3">
    <source>
        <dbReference type="ARBA" id="ARBA00022801"/>
    </source>
</evidence>
<accession>A0A480AJT0</accession>
<protein>
    <submittedName>
        <fullName evidence="6">NLP/P60</fullName>
    </submittedName>
</protein>
<dbReference type="Gene3D" id="3.90.1720.10">
    <property type="entry name" value="endopeptidase domain like (from Nostoc punctiforme)"/>
    <property type="match status" value="1"/>
</dbReference>
<dbReference type="EMBL" id="BJCF01000065">
    <property type="protein sequence ID" value="GCL44033.1"/>
    <property type="molecule type" value="Genomic_DNA"/>
</dbReference>
<feature type="domain" description="NlpC/P60" evidence="5">
    <location>
        <begin position="152"/>
        <end position="283"/>
    </location>
</feature>
<dbReference type="GO" id="GO:0006508">
    <property type="term" value="P:proteolysis"/>
    <property type="evidence" value="ECO:0007669"/>
    <property type="project" value="UniProtKB-KW"/>
</dbReference>
<comment type="similarity">
    <text evidence="1">Belongs to the peptidase C40 family.</text>
</comment>
<evidence type="ECO:0000256" key="4">
    <source>
        <dbReference type="ARBA" id="ARBA00022807"/>
    </source>
</evidence>
<dbReference type="InterPro" id="IPR041382">
    <property type="entry name" value="SH3_16"/>
</dbReference>